<keyword evidence="3" id="KW-0808">Transferase</keyword>
<feature type="transmembrane region" description="Helical" evidence="7">
    <location>
        <begin position="21"/>
        <end position="45"/>
    </location>
</feature>
<proteinExistence type="inferred from homology"/>
<dbReference type="AlphaFoldDB" id="A0A1F6M8V2"/>
<evidence type="ECO:0000313" key="9">
    <source>
        <dbReference type="Proteomes" id="UP000176532"/>
    </source>
</evidence>
<feature type="transmembrane region" description="Helical" evidence="7">
    <location>
        <begin position="65"/>
        <end position="84"/>
    </location>
</feature>
<name>A0A1F6M8V2_9BACT</name>
<dbReference type="Pfam" id="PF01790">
    <property type="entry name" value="LGT"/>
    <property type="match status" value="1"/>
</dbReference>
<dbReference type="Proteomes" id="UP000176532">
    <property type="component" value="Unassembled WGS sequence"/>
</dbReference>
<dbReference type="STRING" id="1798682.A3C15_03005"/>
<keyword evidence="5 7" id="KW-1133">Transmembrane helix</keyword>
<feature type="transmembrane region" description="Helical" evidence="7">
    <location>
        <begin position="201"/>
        <end position="223"/>
    </location>
</feature>
<evidence type="ECO:0000256" key="5">
    <source>
        <dbReference type="ARBA" id="ARBA00022989"/>
    </source>
</evidence>
<dbReference type="PANTHER" id="PTHR30589:SF0">
    <property type="entry name" value="PHOSPHATIDYLGLYCEROL--PROLIPOPROTEIN DIACYLGLYCERYL TRANSFERASE"/>
    <property type="match status" value="1"/>
</dbReference>
<keyword evidence="4 7" id="KW-0812">Transmembrane</keyword>
<keyword evidence="6 7" id="KW-0472">Membrane</keyword>
<keyword evidence="2" id="KW-1003">Cell membrane</keyword>
<evidence type="ECO:0000256" key="6">
    <source>
        <dbReference type="ARBA" id="ARBA00023136"/>
    </source>
</evidence>
<protein>
    <recommendedName>
        <fullName evidence="10">Phosphatidylglycerol--prolipoprotein diacylglyceryl transferase</fullName>
    </recommendedName>
</protein>
<dbReference type="InterPro" id="IPR001640">
    <property type="entry name" value="Lgt"/>
</dbReference>
<organism evidence="8 9">
    <name type="scientific">Candidatus Magasanikbacteria bacterium RIFCSPHIGHO2_02_FULL_50_9b</name>
    <dbReference type="NCBI Taxonomy" id="1798682"/>
    <lineage>
        <taxon>Bacteria</taxon>
        <taxon>Candidatus Magasanikiibacteriota</taxon>
    </lineage>
</organism>
<evidence type="ECO:0000256" key="1">
    <source>
        <dbReference type="ARBA" id="ARBA00007150"/>
    </source>
</evidence>
<dbReference type="PANTHER" id="PTHR30589">
    <property type="entry name" value="PROLIPOPROTEIN DIACYLGLYCERYL TRANSFERASE"/>
    <property type="match status" value="1"/>
</dbReference>
<feature type="transmembrane region" description="Helical" evidence="7">
    <location>
        <begin position="165"/>
        <end position="181"/>
    </location>
</feature>
<dbReference type="EMBL" id="MFQD01000021">
    <property type="protein sequence ID" value="OGH68000.1"/>
    <property type="molecule type" value="Genomic_DNA"/>
</dbReference>
<dbReference type="GO" id="GO:0005886">
    <property type="term" value="C:plasma membrane"/>
    <property type="evidence" value="ECO:0007669"/>
    <property type="project" value="InterPro"/>
</dbReference>
<dbReference type="GO" id="GO:0008961">
    <property type="term" value="F:phosphatidylglycerol-prolipoprotein diacylglyceryl transferase activity"/>
    <property type="evidence" value="ECO:0007669"/>
    <property type="project" value="InterPro"/>
</dbReference>
<evidence type="ECO:0000256" key="4">
    <source>
        <dbReference type="ARBA" id="ARBA00022692"/>
    </source>
</evidence>
<accession>A0A1F6M8V2</accession>
<evidence type="ECO:0008006" key="10">
    <source>
        <dbReference type="Google" id="ProtNLM"/>
    </source>
</evidence>
<evidence type="ECO:0000256" key="2">
    <source>
        <dbReference type="ARBA" id="ARBA00022475"/>
    </source>
</evidence>
<evidence type="ECO:0000313" key="8">
    <source>
        <dbReference type="EMBL" id="OGH68000.1"/>
    </source>
</evidence>
<sequence>MALGIVIAYMFARQEAKRHHLSLDLMDGLVNWAAVGGIIGARLWYVLLNPGYYQNIIDIFKLWEGGLISFGGALGGFLGVYLYLRHKKVDWILYADLLAPYTLLGWGIGRIGDFLAWEEIGTITTLPWGVDAGFGVARHPVQLYTLMTLTIGFLISQRLKKTKRAAMPGFVFMLAGVYYFTERFFMEFFRDDVYGAAELVSYRYFAQATSIVFIILLIVWFQFQKRKIAYDKNTK</sequence>
<gene>
    <name evidence="8" type="ORF">A3C15_03005</name>
</gene>
<evidence type="ECO:0000256" key="7">
    <source>
        <dbReference type="SAM" id="Phobius"/>
    </source>
</evidence>
<dbReference type="GO" id="GO:0042158">
    <property type="term" value="P:lipoprotein biosynthetic process"/>
    <property type="evidence" value="ECO:0007669"/>
    <property type="project" value="InterPro"/>
</dbReference>
<comment type="caution">
    <text evidence="8">The sequence shown here is derived from an EMBL/GenBank/DDBJ whole genome shotgun (WGS) entry which is preliminary data.</text>
</comment>
<feature type="transmembrane region" description="Helical" evidence="7">
    <location>
        <begin position="91"/>
        <end position="109"/>
    </location>
</feature>
<reference evidence="8 9" key="1">
    <citation type="journal article" date="2016" name="Nat. Commun.">
        <title>Thousands of microbial genomes shed light on interconnected biogeochemical processes in an aquifer system.</title>
        <authorList>
            <person name="Anantharaman K."/>
            <person name="Brown C.T."/>
            <person name="Hug L.A."/>
            <person name="Sharon I."/>
            <person name="Castelle C.J."/>
            <person name="Probst A.J."/>
            <person name="Thomas B.C."/>
            <person name="Singh A."/>
            <person name="Wilkins M.J."/>
            <person name="Karaoz U."/>
            <person name="Brodie E.L."/>
            <person name="Williams K.H."/>
            <person name="Hubbard S.S."/>
            <person name="Banfield J.F."/>
        </authorList>
    </citation>
    <scope>NUCLEOTIDE SEQUENCE [LARGE SCALE GENOMIC DNA]</scope>
</reference>
<feature type="transmembrane region" description="Helical" evidence="7">
    <location>
        <begin position="141"/>
        <end position="158"/>
    </location>
</feature>
<comment type="similarity">
    <text evidence="1">Belongs to the Lgt family.</text>
</comment>
<evidence type="ECO:0000256" key="3">
    <source>
        <dbReference type="ARBA" id="ARBA00022679"/>
    </source>
</evidence>